<dbReference type="EMBL" id="KN822975">
    <property type="protein sequence ID" value="KIO30104.1"/>
    <property type="molecule type" value="Genomic_DNA"/>
</dbReference>
<name>A0A0C3QR02_9AGAM</name>
<dbReference type="HOGENOM" id="CLU_063096_0_0_1"/>
<evidence type="ECO:0000313" key="4">
    <source>
        <dbReference type="Proteomes" id="UP000054248"/>
    </source>
</evidence>
<evidence type="ECO:0000313" key="3">
    <source>
        <dbReference type="EMBL" id="KIO30104.1"/>
    </source>
</evidence>
<dbReference type="AlphaFoldDB" id="A0A0C3QR02"/>
<keyword evidence="2" id="KW-1133">Transmembrane helix</keyword>
<evidence type="ECO:0000256" key="2">
    <source>
        <dbReference type="SAM" id="Phobius"/>
    </source>
</evidence>
<feature type="compositionally biased region" description="Basic and acidic residues" evidence="1">
    <location>
        <begin position="262"/>
        <end position="278"/>
    </location>
</feature>
<feature type="transmembrane region" description="Helical" evidence="2">
    <location>
        <begin position="29"/>
        <end position="49"/>
    </location>
</feature>
<feature type="transmembrane region" description="Helical" evidence="2">
    <location>
        <begin position="173"/>
        <end position="194"/>
    </location>
</feature>
<protein>
    <submittedName>
        <fullName evidence="3">Uncharacterized protein</fullName>
    </submittedName>
</protein>
<dbReference type="OrthoDB" id="3352285at2759"/>
<dbReference type="STRING" id="1051891.A0A0C3QR02"/>
<keyword evidence="2" id="KW-0812">Transmembrane</keyword>
<sequence length="294" mass="32292">MSSRPPPPTGAPPPYAFVARVYKRSLRPVVMACALVAVFWSWIWGISALVNINGAGDLKPINIALGTLYLIVGFIEIFGFLAAMKSNIKLVRIYTFLSILAALIVLAAESVRFSVYFTHKQKLIDDCTNDATGATVEIYSGFWGGRHSVDTLSPAEAANYCKDSWQRSVWSSIAWLIIASVLGWFFVSIAFSYYHQLLSPQPFLAPSQAFQLRTYNPQGGYNYPAPPGPPPREEEFVPPYDPAKLPQYGSQEGGYSHSFGADGDKRGFADESRDDVRLESGGPPPQTQPGSRNV</sequence>
<reference evidence="4" key="2">
    <citation type="submission" date="2015-01" db="EMBL/GenBank/DDBJ databases">
        <title>Evolutionary Origins and Diversification of the Mycorrhizal Mutualists.</title>
        <authorList>
            <consortium name="DOE Joint Genome Institute"/>
            <consortium name="Mycorrhizal Genomics Consortium"/>
            <person name="Kohler A."/>
            <person name="Kuo A."/>
            <person name="Nagy L.G."/>
            <person name="Floudas D."/>
            <person name="Copeland A."/>
            <person name="Barry K.W."/>
            <person name="Cichocki N."/>
            <person name="Veneault-Fourrey C."/>
            <person name="LaButti K."/>
            <person name="Lindquist E.A."/>
            <person name="Lipzen A."/>
            <person name="Lundell T."/>
            <person name="Morin E."/>
            <person name="Murat C."/>
            <person name="Riley R."/>
            <person name="Ohm R."/>
            <person name="Sun H."/>
            <person name="Tunlid A."/>
            <person name="Henrissat B."/>
            <person name="Grigoriev I.V."/>
            <person name="Hibbett D.S."/>
            <person name="Martin F."/>
        </authorList>
    </citation>
    <scope>NUCLEOTIDE SEQUENCE [LARGE SCALE GENOMIC DNA]</scope>
    <source>
        <strain evidence="4">MUT 4182</strain>
    </source>
</reference>
<keyword evidence="4" id="KW-1185">Reference proteome</keyword>
<gene>
    <name evidence="3" type="ORF">M407DRAFT_242313</name>
</gene>
<reference evidence="3 4" key="1">
    <citation type="submission" date="2014-04" db="EMBL/GenBank/DDBJ databases">
        <authorList>
            <consortium name="DOE Joint Genome Institute"/>
            <person name="Kuo A."/>
            <person name="Girlanda M."/>
            <person name="Perotto S."/>
            <person name="Kohler A."/>
            <person name="Nagy L.G."/>
            <person name="Floudas D."/>
            <person name="Copeland A."/>
            <person name="Barry K.W."/>
            <person name="Cichocki N."/>
            <person name="Veneault-Fourrey C."/>
            <person name="LaButti K."/>
            <person name="Lindquist E.A."/>
            <person name="Lipzen A."/>
            <person name="Lundell T."/>
            <person name="Morin E."/>
            <person name="Murat C."/>
            <person name="Sun H."/>
            <person name="Tunlid A."/>
            <person name="Henrissat B."/>
            <person name="Grigoriev I.V."/>
            <person name="Hibbett D.S."/>
            <person name="Martin F."/>
            <person name="Nordberg H.P."/>
            <person name="Cantor M.N."/>
            <person name="Hua S.X."/>
        </authorList>
    </citation>
    <scope>NUCLEOTIDE SEQUENCE [LARGE SCALE GENOMIC DNA]</scope>
    <source>
        <strain evidence="3 4">MUT 4182</strain>
    </source>
</reference>
<feature type="transmembrane region" description="Helical" evidence="2">
    <location>
        <begin position="90"/>
        <end position="108"/>
    </location>
</feature>
<proteinExistence type="predicted"/>
<feature type="region of interest" description="Disordered" evidence="1">
    <location>
        <begin position="216"/>
        <end position="294"/>
    </location>
</feature>
<accession>A0A0C3QR02</accession>
<evidence type="ECO:0000256" key="1">
    <source>
        <dbReference type="SAM" id="MobiDB-lite"/>
    </source>
</evidence>
<feature type="transmembrane region" description="Helical" evidence="2">
    <location>
        <begin position="61"/>
        <end position="83"/>
    </location>
</feature>
<organism evidence="3 4">
    <name type="scientific">Tulasnella calospora MUT 4182</name>
    <dbReference type="NCBI Taxonomy" id="1051891"/>
    <lineage>
        <taxon>Eukaryota</taxon>
        <taxon>Fungi</taxon>
        <taxon>Dikarya</taxon>
        <taxon>Basidiomycota</taxon>
        <taxon>Agaricomycotina</taxon>
        <taxon>Agaricomycetes</taxon>
        <taxon>Cantharellales</taxon>
        <taxon>Tulasnellaceae</taxon>
        <taxon>Tulasnella</taxon>
    </lineage>
</organism>
<keyword evidence="2" id="KW-0472">Membrane</keyword>
<dbReference type="Proteomes" id="UP000054248">
    <property type="component" value="Unassembled WGS sequence"/>
</dbReference>